<evidence type="ECO:0000256" key="2">
    <source>
        <dbReference type="ARBA" id="ARBA00022701"/>
    </source>
</evidence>
<comment type="similarity">
    <text evidence="1">Belongs to the tubulin family.</text>
</comment>
<name>A0ABR1FK96_AURAN</name>
<dbReference type="SMART" id="SM00864">
    <property type="entry name" value="Tubulin"/>
    <property type="match status" value="1"/>
</dbReference>
<dbReference type="Gene3D" id="3.40.50.1440">
    <property type="entry name" value="Tubulin/FtsZ, GTPase domain"/>
    <property type="match status" value="1"/>
</dbReference>
<keyword evidence="2" id="KW-0493">Microtubule</keyword>
<dbReference type="Pfam" id="PF00091">
    <property type="entry name" value="Tubulin"/>
    <property type="match status" value="1"/>
</dbReference>
<dbReference type="SUPFAM" id="SSF52490">
    <property type="entry name" value="Tubulin nucleotide-binding domain-like"/>
    <property type="match status" value="1"/>
</dbReference>
<dbReference type="InterPro" id="IPR003008">
    <property type="entry name" value="Tubulin_FtsZ_GTPase"/>
</dbReference>
<dbReference type="SUPFAM" id="SSF55307">
    <property type="entry name" value="Tubulin C-terminal domain-like"/>
    <property type="match status" value="1"/>
</dbReference>
<dbReference type="PRINTS" id="PR01161">
    <property type="entry name" value="TUBULIN"/>
</dbReference>
<keyword evidence="7" id="KW-1185">Reference proteome</keyword>
<dbReference type="InterPro" id="IPR000217">
    <property type="entry name" value="Tubulin"/>
</dbReference>
<comment type="caution">
    <text evidence="6">The sequence shown here is derived from an EMBL/GenBank/DDBJ whole genome shotgun (WGS) entry which is preliminary data.</text>
</comment>
<dbReference type="PRINTS" id="PR01519">
    <property type="entry name" value="EPSLNTUBULIN"/>
</dbReference>
<dbReference type="InterPro" id="IPR008280">
    <property type="entry name" value="Tub_FtsZ_C"/>
</dbReference>
<evidence type="ECO:0000313" key="7">
    <source>
        <dbReference type="Proteomes" id="UP001363151"/>
    </source>
</evidence>
<dbReference type="InterPro" id="IPR023123">
    <property type="entry name" value="Tubulin_C"/>
</dbReference>
<accession>A0ABR1FK96</accession>
<keyword evidence="3" id="KW-0547">Nucleotide-binding</keyword>
<evidence type="ECO:0000313" key="6">
    <source>
        <dbReference type="EMBL" id="KAK7232414.1"/>
    </source>
</evidence>
<protein>
    <submittedName>
        <fullName evidence="6">Tubulin</fullName>
    </submittedName>
</protein>
<sequence length="368" mass="38869">MGAAASAATYDSIEEALPNAPYQSEEDAKNEGYSRADIETWYEQNVLGHKAGIVQVSVGSSGNRIGASFWEAICQEHGVDAAGAGAGPASYFNETSDGRFVPRSVLVHADKSGCDATVAAPLGKLFRPDNHVYGEATGGNWAKGFYTSGAEIVDACLDVVRREAEQCDRLAAFQVCHALGGGTGGGLGPLLLTKIAEEYPDRVLASFAVLPGSALSESPTQPYNAVAALLATSDARPASKLLAAALFARGPPSAADVEAELAARADAYVPTRAKLFDGWAPPPRASSISGAVSSTAIANSTAVRQPLNRVREQMTALFRKKAFVHNYTGEGMDEMEFCEAESNVNDLVQEYRQYEDAEAVLDPPEEKE</sequence>
<dbReference type="Gene3D" id="1.10.287.600">
    <property type="entry name" value="Helix hairpin bin"/>
    <property type="match status" value="1"/>
</dbReference>
<dbReference type="Proteomes" id="UP001363151">
    <property type="component" value="Unassembled WGS sequence"/>
</dbReference>
<evidence type="ECO:0000259" key="5">
    <source>
        <dbReference type="SMART" id="SM00864"/>
    </source>
</evidence>
<organism evidence="6 7">
    <name type="scientific">Aureococcus anophagefferens</name>
    <name type="common">Harmful bloom alga</name>
    <dbReference type="NCBI Taxonomy" id="44056"/>
    <lineage>
        <taxon>Eukaryota</taxon>
        <taxon>Sar</taxon>
        <taxon>Stramenopiles</taxon>
        <taxon>Ochrophyta</taxon>
        <taxon>Pelagophyceae</taxon>
        <taxon>Pelagomonadales</taxon>
        <taxon>Pelagomonadaceae</taxon>
        <taxon>Aureococcus</taxon>
    </lineage>
</organism>
<dbReference type="EMBL" id="JBBJCI010000368">
    <property type="protein sequence ID" value="KAK7232414.1"/>
    <property type="molecule type" value="Genomic_DNA"/>
</dbReference>
<evidence type="ECO:0000256" key="4">
    <source>
        <dbReference type="ARBA" id="ARBA00023134"/>
    </source>
</evidence>
<evidence type="ECO:0000256" key="1">
    <source>
        <dbReference type="ARBA" id="ARBA00009636"/>
    </source>
</evidence>
<proteinExistence type="inferred from homology"/>
<dbReference type="InterPro" id="IPR036525">
    <property type="entry name" value="Tubulin/FtsZ_GTPase_sf"/>
</dbReference>
<evidence type="ECO:0000256" key="3">
    <source>
        <dbReference type="ARBA" id="ARBA00022741"/>
    </source>
</evidence>
<gene>
    <name evidence="6" type="ORF">SO694_00032177</name>
</gene>
<dbReference type="InterPro" id="IPR004057">
    <property type="entry name" value="Epsilon_tubulin"/>
</dbReference>
<dbReference type="PANTHER" id="PTHR11588">
    <property type="entry name" value="TUBULIN"/>
    <property type="match status" value="1"/>
</dbReference>
<feature type="domain" description="Tubulin/FtsZ GTPase" evidence="5">
    <location>
        <begin position="88"/>
        <end position="250"/>
    </location>
</feature>
<keyword evidence="4" id="KW-0342">GTP-binding</keyword>
<reference evidence="6 7" key="1">
    <citation type="submission" date="2024-03" db="EMBL/GenBank/DDBJ databases">
        <title>Aureococcus anophagefferens CCMP1851 and Kratosvirus quantuckense: Draft genome of a second virus-susceptible host strain in the model system.</title>
        <authorList>
            <person name="Chase E."/>
            <person name="Truchon A.R."/>
            <person name="Schepens W."/>
            <person name="Wilhelm S.W."/>
        </authorList>
    </citation>
    <scope>NUCLEOTIDE SEQUENCE [LARGE SCALE GENOMIC DNA]</scope>
    <source>
        <strain evidence="6 7">CCMP1851</strain>
    </source>
</reference>